<proteinExistence type="predicted"/>
<evidence type="ECO:0000313" key="1">
    <source>
        <dbReference type="Proteomes" id="UP000000437"/>
    </source>
</evidence>
<evidence type="ECO:0000313" key="2">
    <source>
        <dbReference type="RefSeq" id="XP_073766593.1"/>
    </source>
</evidence>
<organism evidence="1 2">
    <name type="scientific">Danio rerio</name>
    <name type="common">Zebrafish</name>
    <name type="synonym">Brachydanio rerio</name>
    <dbReference type="NCBI Taxonomy" id="7955"/>
    <lineage>
        <taxon>Eukaryota</taxon>
        <taxon>Metazoa</taxon>
        <taxon>Chordata</taxon>
        <taxon>Craniata</taxon>
        <taxon>Vertebrata</taxon>
        <taxon>Euteleostomi</taxon>
        <taxon>Actinopterygii</taxon>
        <taxon>Neopterygii</taxon>
        <taxon>Teleostei</taxon>
        <taxon>Ostariophysi</taxon>
        <taxon>Cypriniformes</taxon>
        <taxon>Danionidae</taxon>
        <taxon>Danioninae</taxon>
        <taxon>Danio</taxon>
    </lineage>
</organism>
<protein>
    <submittedName>
        <fullName evidence="2">E3 ubiquitin-protein ligase RBBP6-like isoform X1</fullName>
    </submittedName>
</protein>
<name>A0AC58GAC5_DANRE</name>
<accession>A0AC58GAC5</accession>
<keyword evidence="1" id="KW-1185">Reference proteome</keyword>
<sequence>MSCVHYRFQSRLTYDSLQFEGLNISAGELKRQIMRSKRLKFCQLKISNAQTDEGELRKRHFNCSTLTLDALHQTLLEANTQMMLSSLKNTSVIIRRIPAAGLKSSNRRFVGHQAGRWREPSPRADPSLLSLEQLLKTENLAEAKASEEDKLKAVMYQSSLCYYSSSEAMRLLGIPGHHIRHCPTNVGSRSAPHKRIRKSTGIPRSFLLEVDDPDRKGVMIDGSGRYVIPIIDAEAYAAEKRKRPSFSCQTEPLPSSSSAGAASSVRDAGGKRSRSPSSPETRGDQKRPRR</sequence>
<dbReference type="RefSeq" id="XP_073766593.1">
    <property type="nucleotide sequence ID" value="XM_073910492.1"/>
</dbReference>
<gene>
    <name evidence="2" type="primary">LOC141375668</name>
</gene>
<dbReference type="Proteomes" id="UP000000437">
    <property type="component" value="Chromosome 8"/>
</dbReference>
<reference evidence="2" key="1">
    <citation type="submission" date="2025-08" db="UniProtKB">
        <authorList>
            <consortium name="RefSeq"/>
        </authorList>
    </citation>
    <scope>IDENTIFICATION</scope>
    <source>
        <strain evidence="2">Tuebingen</strain>
        <tissue evidence="2">Fibroblasts and whole tissue</tissue>
    </source>
</reference>